<dbReference type="CDD" id="cd01053">
    <property type="entry name" value="AOX"/>
    <property type="match status" value="1"/>
</dbReference>
<feature type="transmembrane region" description="Helical" evidence="19">
    <location>
        <begin position="135"/>
        <end position="156"/>
    </location>
</feature>
<evidence type="ECO:0000256" key="3">
    <source>
        <dbReference type="ARBA" id="ARBA00022448"/>
    </source>
</evidence>
<reference evidence="20 21" key="1">
    <citation type="submission" date="2022-12" db="EMBL/GenBank/DDBJ databases">
        <title>Genomic features and morphological characterization of a novel Knufia sp. strain isolated from spacecraft assembly facility.</title>
        <authorList>
            <person name="Teixeira M."/>
            <person name="Chander A.M."/>
            <person name="Stajich J.E."/>
            <person name="Venkateswaran K."/>
        </authorList>
    </citation>
    <scope>NUCLEOTIDE SEQUENCE [LARGE SCALE GENOMIC DNA]</scope>
    <source>
        <strain evidence="20 21">FJI-L2-BK-P2</strain>
    </source>
</reference>
<evidence type="ECO:0000256" key="19">
    <source>
        <dbReference type="SAM" id="Phobius"/>
    </source>
</evidence>
<dbReference type="Proteomes" id="UP001316803">
    <property type="component" value="Unassembled WGS sequence"/>
</dbReference>
<dbReference type="Pfam" id="PF01786">
    <property type="entry name" value="AOX"/>
    <property type="match status" value="1"/>
</dbReference>
<keyword evidence="6 16" id="KW-0479">Metal-binding</keyword>
<comment type="similarity">
    <text evidence="2 17">Belongs to the alternative oxidase family.</text>
</comment>
<dbReference type="PIRSF" id="PIRSF005229">
    <property type="entry name" value="AOX"/>
    <property type="match status" value="1"/>
</dbReference>
<keyword evidence="7" id="KW-0999">Mitochondrion inner membrane</keyword>
<feature type="binding site" evidence="16">
    <location>
        <position position="182"/>
    </location>
    <ligand>
        <name>Fe cation</name>
        <dbReference type="ChEBI" id="CHEBI:24875"/>
        <label>1</label>
    </ligand>
</feature>
<feature type="region of interest" description="Disordered" evidence="18">
    <location>
        <begin position="315"/>
        <end position="340"/>
    </location>
</feature>
<evidence type="ECO:0000256" key="17">
    <source>
        <dbReference type="RuleBase" id="RU003779"/>
    </source>
</evidence>
<evidence type="ECO:0000256" key="5">
    <source>
        <dbReference type="ARBA" id="ARBA00022692"/>
    </source>
</evidence>
<feature type="binding site" evidence="16">
    <location>
        <position position="182"/>
    </location>
    <ligand>
        <name>Fe cation</name>
        <dbReference type="ChEBI" id="CHEBI:24875"/>
        <label>2</label>
    </ligand>
</feature>
<evidence type="ECO:0000256" key="8">
    <source>
        <dbReference type="ARBA" id="ARBA00022946"/>
    </source>
</evidence>
<keyword evidence="21" id="KW-1185">Reference proteome</keyword>
<evidence type="ECO:0000313" key="21">
    <source>
        <dbReference type="Proteomes" id="UP001316803"/>
    </source>
</evidence>
<dbReference type="GO" id="GO:0046872">
    <property type="term" value="F:metal ion binding"/>
    <property type="evidence" value="ECO:0007669"/>
    <property type="project" value="UniProtKB-UniRule"/>
</dbReference>
<feature type="binding site" evidence="16">
    <location>
        <position position="288"/>
    </location>
    <ligand>
        <name>Fe cation</name>
        <dbReference type="ChEBI" id="CHEBI:24875"/>
        <label>2</label>
    </ligand>
</feature>
<keyword evidence="11 17" id="KW-0560">Oxidoreductase</keyword>
<keyword evidence="14 17" id="KW-0472">Membrane</keyword>
<evidence type="ECO:0000256" key="18">
    <source>
        <dbReference type="SAM" id="MobiDB-lite"/>
    </source>
</evidence>
<proteinExistence type="inferred from homology"/>
<gene>
    <name evidence="20" type="primary">AOX2</name>
    <name evidence="20" type="ORF">OHC33_009900</name>
</gene>
<name>A0AAN8I2Q9_9EURO</name>
<evidence type="ECO:0000256" key="13">
    <source>
        <dbReference type="ARBA" id="ARBA00023128"/>
    </source>
</evidence>
<evidence type="ECO:0000256" key="15">
    <source>
        <dbReference type="ARBA" id="ARBA00025285"/>
    </source>
</evidence>
<keyword evidence="13" id="KW-0496">Mitochondrion</keyword>
<evidence type="ECO:0000313" key="20">
    <source>
        <dbReference type="EMBL" id="KAK5949159.1"/>
    </source>
</evidence>
<keyword evidence="4 17" id="KW-0679">Respiratory chain</keyword>
<comment type="function">
    <text evidence="15">Catalyzes cyanide-resistant oxygen consumption. May increase respiration when the cytochrome respiratory pathway is restricted, or in response to low temperatures.</text>
</comment>
<dbReference type="AlphaFoldDB" id="A0AAN8I2Q9"/>
<keyword evidence="10 19" id="KW-1133">Transmembrane helix</keyword>
<dbReference type="GO" id="GO:0010230">
    <property type="term" value="P:alternative respiration"/>
    <property type="evidence" value="ECO:0007669"/>
    <property type="project" value="TreeGrafter"/>
</dbReference>
<feature type="binding site" evidence="16">
    <location>
        <position position="233"/>
    </location>
    <ligand>
        <name>Fe cation</name>
        <dbReference type="ChEBI" id="CHEBI:24875"/>
        <label>2</label>
    </ligand>
</feature>
<feature type="binding site" evidence="16">
    <location>
        <position position="291"/>
    </location>
    <ligand>
        <name>Fe cation</name>
        <dbReference type="ChEBI" id="CHEBI:24875"/>
        <label>2</label>
    </ligand>
</feature>
<evidence type="ECO:0000256" key="2">
    <source>
        <dbReference type="ARBA" id="ARBA00008388"/>
    </source>
</evidence>
<dbReference type="FunFam" id="1.20.1260.140:FF:000002">
    <property type="entry name" value="Alternative oxidase"/>
    <property type="match status" value="1"/>
</dbReference>
<protein>
    <recommendedName>
        <fullName evidence="17">Alternative oxidase</fullName>
        <ecNumber evidence="17">1.-.-.-</ecNumber>
    </recommendedName>
</protein>
<evidence type="ECO:0000256" key="6">
    <source>
        <dbReference type="ARBA" id="ARBA00022723"/>
    </source>
</evidence>
<evidence type="ECO:0000256" key="1">
    <source>
        <dbReference type="ARBA" id="ARBA00004292"/>
    </source>
</evidence>
<evidence type="ECO:0000256" key="12">
    <source>
        <dbReference type="ARBA" id="ARBA00023004"/>
    </source>
</evidence>
<comment type="caution">
    <text evidence="20">The sequence shown here is derived from an EMBL/GenBank/DDBJ whole genome shotgun (WGS) entry which is preliminary data.</text>
</comment>
<comment type="subcellular location">
    <subcellularLocation>
        <location evidence="1">Mitochondrion inner membrane</location>
        <topology evidence="1">Multi-pass membrane protein</topology>
        <orientation evidence="1">Matrix side</orientation>
    </subcellularLocation>
</comment>
<accession>A0AAN8I2Q9</accession>
<keyword evidence="3" id="KW-0813">Transport</keyword>
<keyword evidence="9 17" id="KW-0249">Electron transport</keyword>
<feature type="compositionally biased region" description="Basic and acidic residues" evidence="18">
    <location>
        <begin position="327"/>
        <end position="340"/>
    </location>
</feature>
<dbReference type="PANTHER" id="PTHR31803">
    <property type="entry name" value="ALTERNATIVE OXIDASE"/>
    <property type="match status" value="1"/>
</dbReference>
<dbReference type="InterPro" id="IPR038659">
    <property type="entry name" value="AOX_sf"/>
</dbReference>
<keyword evidence="12 16" id="KW-0408">Iron</keyword>
<dbReference type="Gene3D" id="1.20.1260.140">
    <property type="entry name" value="Alternative oxidase"/>
    <property type="match status" value="1"/>
</dbReference>
<evidence type="ECO:0000256" key="7">
    <source>
        <dbReference type="ARBA" id="ARBA00022792"/>
    </source>
</evidence>
<dbReference type="PANTHER" id="PTHR31803:SF3">
    <property type="entry name" value="ALTERNATIVE OXIDASE"/>
    <property type="match status" value="1"/>
</dbReference>
<dbReference type="GO" id="GO:0009916">
    <property type="term" value="F:alternative oxidase activity"/>
    <property type="evidence" value="ECO:0007669"/>
    <property type="project" value="UniProtKB-UniRule"/>
</dbReference>
<comment type="cofactor">
    <cofactor evidence="16 17">
        <name>Fe cation</name>
        <dbReference type="ChEBI" id="CHEBI:24875"/>
    </cofactor>
    <text evidence="16 17">Binds 2 iron ions per subunit.</text>
</comment>
<evidence type="ECO:0000256" key="9">
    <source>
        <dbReference type="ARBA" id="ARBA00022982"/>
    </source>
</evidence>
<sequence length="340" mass="39732">MNPTRTFCTSTIPPTLSRAVCRGLASQSSRTALRAVYPLGLNAQRQFSTSRRSNIEFFPPAKDTPNIKETRAAWPHPKISEQQLQSIEPFVHRDCQTWSDKVAYGMVKTARWWMDLFSGYRHDETKPYQMTPRKWFVRFIFLETIAAVPGMTAGMLRHFRSLRRMQRDNGWIETMLEDAYNERMHLLTFMKMAEPGWFMKMMIIGAQGVFSNAFFLAYLASPATCHRFVGYLEEEATNTYTLAVQDLDKGHLPEWENLEAPEIAVKYWNMPEGHRTMRDLLLYVRADEAKHREIHHTFGNLDQVHDPNPFVSEYKDKNKPHPSNGWEHLKSQGWERKDII</sequence>
<dbReference type="EC" id="1.-.-.-" evidence="17"/>
<keyword evidence="5 17" id="KW-0812">Transmembrane</keyword>
<keyword evidence="8" id="KW-0809">Transit peptide</keyword>
<feature type="binding site" evidence="16">
    <location>
        <position position="288"/>
    </location>
    <ligand>
        <name>Fe cation</name>
        <dbReference type="ChEBI" id="CHEBI:24875"/>
        <label>1</label>
    </ligand>
</feature>
<dbReference type="EMBL" id="JAKLMC020000039">
    <property type="protein sequence ID" value="KAK5949159.1"/>
    <property type="molecule type" value="Genomic_DNA"/>
</dbReference>
<evidence type="ECO:0000256" key="14">
    <source>
        <dbReference type="ARBA" id="ARBA00023136"/>
    </source>
</evidence>
<evidence type="ECO:0000256" key="11">
    <source>
        <dbReference type="ARBA" id="ARBA00023002"/>
    </source>
</evidence>
<dbReference type="GO" id="GO:0098803">
    <property type="term" value="C:respiratory chain complex"/>
    <property type="evidence" value="ECO:0007669"/>
    <property type="project" value="UniProtKB-UniRule"/>
</dbReference>
<evidence type="ECO:0000256" key="16">
    <source>
        <dbReference type="PIRSR" id="PIRSR005229-1"/>
    </source>
</evidence>
<dbReference type="GO" id="GO:0005743">
    <property type="term" value="C:mitochondrial inner membrane"/>
    <property type="evidence" value="ECO:0007669"/>
    <property type="project" value="UniProtKB-SubCell"/>
</dbReference>
<evidence type="ECO:0000256" key="4">
    <source>
        <dbReference type="ARBA" id="ARBA00022660"/>
    </source>
</evidence>
<feature type="binding site" evidence="16">
    <location>
        <position position="185"/>
    </location>
    <ligand>
        <name>Fe cation</name>
        <dbReference type="ChEBI" id="CHEBI:24875"/>
        <label>1</label>
    </ligand>
</feature>
<feature type="transmembrane region" description="Helical" evidence="19">
    <location>
        <begin position="197"/>
        <end position="219"/>
    </location>
</feature>
<organism evidence="20 21">
    <name type="scientific">Knufia fluminis</name>
    <dbReference type="NCBI Taxonomy" id="191047"/>
    <lineage>
        <taxon>Eukaryota</taxon>
        <taxon>Fungi</taxon>
        <taxon>Dikarya</taxon>
        <taxon>Ascomycota</taxon>
        <taxon>Pezizomycotina</taxon>
        <taxon>Eurotiomycetes</taxon>
        <taxon>Chaetothyriomycetidae</taxon>
        <taxon>Chaetothyriales</taxon>
        <taxon>Trichomeriaceae</taxon>
        <taxon>Knufia</taxon>
    </lineage>
</organism>
<dbReference type="InterPro" id="IPR002680">
    <property type="entry name" value="AOX"/>
</dbReference>
<evidence type="ECO:0000256" key="10">
    <source>
        <dbReference type="ARBA" id="ARBA00022989"/>
    </source>
</evidence>
<feature type="binding site" evidence="16">
    <location>
        <position position="143"/>
    </location>
    <ligand>
        <name>Fe cation</name>
        <dbReference type="ChEBI" id="CHEBI:24875"/>
        <label>1</label>
    </ligand>
</feature>